<evidence type="ECO:0000256" key="11">
    <source>
        <dbReference type="ARBA" id="ARBA00048271"/>
    </source>
</evidence>
<dbReference type="EC" id="1.13.99.1" evidence="4 14"/>
<accession>A0A6J8API9</accession>
<dbReference type="InterPro" id="IPR007828">
    <property type="entry name" value="Inositol_oxygenase"/>
</dbReference>
<comment type="similarity">
    <text evidence="3 14">Belongs to the myo-inositol oxygenase family.</text>
</comment>
<dbReference type="EMBL" id="CACVKT020001765">
    <property type="protein sequence ID" value="CAC5371535.1"/>
    <property type="molecule type" value="Genomic_DNA"/>
</dbReference>
<dbReference type="GO" id="GO:0005737">
    <property type="term" value="C:cytoplasm"/>
    <property type="evidence" value="ECO:0007669"/>
    <property type="project" value="UniProtKB-SubCell"/>
</dbReference>
<evidence type="ECO:0000256" key="9">
    <source>
        <dbReference type="ARBA" id="ARBA00023004"/>
    </source>
</evidence>
<keyword evidence="17" id="KW-1185">Reference proteome</keyword>
<protein>
    <recommendedName>
        <fullName evidence="5 14">Inositol oxygenase</fullName>
        <ecNumber evidence="4 14">1.13.99.1</ecNumber>
    </recommendedName>
    <alternativeName>
        <fullName evidence="10 14">Myo-inositol oxygenase</fullName>
    </alternativeName>
</protein>
<keyword evidence="7 13" id="KW-0479">Metal-binding</keyword>
<feature type="binding site" evidence="12">
    <location>
        <begin position="143"/>
        <end position="144"/>
    </location>
    <ligand>
        <name>substrate</name>
    </ligand>
</feature>
<comment type="subcellular location">
    <subcellularLocation>
        <location evidence="1 14">Cytoplasm</location>
    </subcellularLocation>
</comment>
<feature type="binding site" evidence="12">
    <location>
        <position position="129"/>
    </location>
    <ligand>
        <name>substrate</name>
    </ligand>
</feature>
<feature type="binding site" evidence="13">
    <location>
        <position position="224"/>
    </location>
    <ligand>
        <name>Fe cation</name>
        <dbReference type="ChEBI" id="CHEBI:24875"/>
        <label>1</label>
    </ligand>
</feature>
<evidence type="ECO:0000256" key="3">
    <source>
        <dbReference type="ARBA" id="ARBA00005286"/>
    </source>
</evidence>
<evidence type="ECO:0000256" key="12">
    <source>
        <dbReference type="PIRSR" id="PIRSR607828-1"/>
    </source>
</evidence>
<feature type="binding site" evidence="13">
    <location>
        <position position="196"/>
    </location>
    <ligand>
        <name>Fe cation</name>
        <dbReference type="ChEBI" id="CHEBI:24875"/>
        <label>1</label>
    </ligand>
</feature>
<dbReference type="GO" id="GO:0005506">
    <property type="term" value="F:iron ion binding"/>
    <property type="evidence" value="ECO:0007669"/>
    <property type="project" value="InterPro"/>
</dbReference>
<organism evidence="16 17">
    <name type="scientific">Mytilus coruscus</name>
    <name type="common">Sea mussel</name>
    <dbReference type="NCBI Taxonomy" id="42192"/>
    <lineage>
        <taxon>Eukaryota</taxon>
        <taxon>Metazoa</taxon>
        <taxon>Spiralia</taxon>
        <taxon>Lophotrochozoa</taxon>
        <taxon>Mollusca</taxon>
        <taxon>Bivalvia</taxon>
        <taxon>Autobranchia</taxon>
        <taxon>Pteriomorphia</taxon>
        <taxon>Mytilida</taxon>
        <taxon>Mytiloidea</taxon>
        <taxon>Mytilidae</taxon>
        <taxon>Mytilinae</taxon>
        <taxon>Mytilus</taxon>
    </lineage>
</organism>
<evidence type="ECO:0000256" key="7">
    <source>
        <dbReference type="ARBA" id="ARBA00022723"/>
    </source>
</evidence>
<keyword evidence="6 14" id="KW-0963">Cytoplasm</keyword>
<dbReference type="GO" id="GO:0050113">
    <property type="term" value="F:inositol oxygenase activity"/>
    <property type="evidence" value="ECO:0007669"/>
    <property type="project" value="UniProtKB-UniRule"/>
</dbReference>
<keyword evidence="9 13" id="KW-0408">Iron</keyword>
<name>A0A6J8API9_MYTCO</name>
<dbReference type="PANTHER" id="PTHR12588">
    <property type="entry name" value="MYOINOSITOL OXYGENASE"/>
    <property type="match status" value="1"/>
</dbReference>
<evidence type="ECO:0000256" key="2">
    <source>
        <dbReference type="ARBA" id="ARBA00005167"/>
    </source>
</evidence>
<sequence length="289" mass="33906">MSTADVVPPGSVSLEDPSEYRPEYKDKDDYRTFDIHTSPERVINTYRAMHTNQTLDYVKKKNEYWCKFNHGEMSIMEALNMLNNFMDESDPDVDVPNSVHAFQTAEGIRQKHPNNEWFQVTGLVHDVGKVMALWGEPQFSTVGDTFPVGCRPDKSIVFDAELFKDNPDLQNEKTNTKLGIYEENCGLSNVYMSWGHDEYLYRVLKAPENTCHLPEEALYCIRFHSFYPWHTSGAYKYLCDNKDLEMMKWVNEFNKFDLYSKTPDIPPLEELVPYYTKLVEKYIPRKLKW</sequence>
<feature type="binding site" evidence="12">
    <location>
        <begin position="87"/>
        <end position="89"/>
    </location>
    <ligand>
        <name>substrate</name>
    </ligand>
</feature>
<dbReference type="PANTHER" id="PTHR12588:SF0">
    <property type="entry name" value="INOSITOL OXYGENASE"/>
    <property type="match status" value="1"/>
</dbReference>
<dbReference type="GO" id="GO:0019310">
    <property type="term" value="P:inositol catabolic process"/>
    <property type="evidence" value="ECO:0007669"/>
    <property type="project" value="UniProtKB-UniRule"/>
</dbReference>
<evidence type="ECO:0000256" key="10">
    <source>
        <dbReference type="ARBA" id="ARBA00029668"/>
    </source>
</evidence>
<comment type="pathway">
    <text evidence="2 14">Polyol metabolism; myo-inositol degradation into D-glucuronate; D-glucuronate from myo-inositol: step 1/1.</text>
</comment>
<feature type="binding site" evidence="12">
    <location>
        <position position="31"/>
    </location>
    <ligand>
        <name>substrate</name>
    </ligand>
</feature>
<evidence type="ECO:0000313" key="16">
    <source>
        <dbReference type="EMBL" id="CAC5371535.1"/>
    </source>
</evidence>
<dbReference type="Proteomes" id="UP000507470">
    <property type="component" value="Unassembled WGS sequence"/>
</dbReference>
<evidence type="ECO:0000256" key="6">
    <source>
        <dbReference type="ARBA" id="ARBA00022490"/>
    </source>
</evidence>
<keyword evidence="8 14" id="KW-0560">Oxidoreductase</keyword>
<feature type="region of interest" description="Disordered" evidence="15">
    <location>
        <begin position="1"/>
        <end position="25"/>
    </location>
</feature>
<dbReference type="SUPFAM" id="SSF109604">
    <property type="entry name" value="HD-domain/PDEase-like"/>
    <property type="match status" value="1"/>
</dbReference>
<dbReference type="UniPathway" id="UPA00111">
    <property type="reaction ID" value="UER00527"/>
</dbReference>
<evidence type="ECO:0000256" key="4">
    <source>
        <dbReference type="ARBA" id="ARBA00011919"/>
    </source>
</evidence>
<feature type="binding site" evidence="13">
    <location>
        <position position="257"/>
    </location>
    <ligand>
        <name>Fe cation</name>
        <dbReference type="ChEBI" id="CHEBI:24875"/>
        <label>1</label>
    </ligand>
</feature>
<gene>
    <name evidence="16" type="ORF">MCOR_9960</name>
</gene>
<feature type="binding site" evidence="13">
    <location>
        <position position="125"/>
    </location>
    <ligand>
        <name>Fe cation</name>
        <dbReference type="ChEBI" id="CHEBI:24875"/>
        <label>1</label>
    </ligand>
</feature>
<feature type="binding site" evidence="13">
    <location>
        <position position="100"/>
    </location>
    <ligand>
        <name>Fe cation</name>
        <dbReference type="ChEBI" id="CHEBI:24875"/>
        <label>1</label>
    </ligand>
</feature>
<reference evidence="16 17" key="1">
    <citation type="submission" date="2020-06" db="EMBL/GenBank/DDBJ databases">
        <authorList>
            <person name="Li R."/>
            <person name="Bekaert M."/>
        </authorList>
    </citation>
    <scope>NUCLEOTIDE SEQUENCE [LARGE SCALE GENOMIC DNA]</scope>
    <source>
        <strain evidence="17">wild</strain>
    </source>
</reference>
<evidence type="ECO:0000313" key="17">
    <source>
        <dbReference type="Proteomes" id="UP000507470"/>
    </source>
</evidence>
<comment type="catalytic activity">
    <reaction evidence="11 14">
        <text>myo-inositol + O2 = D-glucuronate + H2O + H(+)</text>
        <dbReference type="Rhea" id="RHEA:23696"/>
        <dbReference type="ChEBI" id="CHEBI:15377"/>
        <dbReference type="ChEBI" id="CHEBI:15378"/>
        <dbReference type="ChEBI" id="CHEBI:15379"/>
        <dbReference type="ChEBI" id="CHEBI:17268"/>
        <dbReference type="ChEBI" id="CHEBI:58720"/>
        <dbReference type="EC" id="1.13.99.1"/>
    </reaction>
</comment>
<proteinExistence type="inferred from homology"/>
<evidence type="ECO:0000256" key="14">
    <source>
        <dbReference type="RuleBase" id="RU367039"/>
    </source>
</evidence>
<feature type="binding site" evidence="13">
    <location>
        <position position="126"/>
    </location>
    <ligand>
        <name>Fe cation</name>
        <dbReference type="ChEBI" id="CHEBI:24875"/>
        <label>1</label>
    </ligand>
</feature>
<dbReference type="OrthoDB" id="5151075at2759"/>
<feature type="binding site" evidence="12">
    <location>
        <begin position="224"/>
        <end position="225"/>
    </location>
    <ligand>
        <name>substrate</name>
    </ligand>
</feature>
<evidence type="ECO:0000256" key="5">
    <source>
        <dbReference type="ARBA" id="ARBA00019269"/>
    </source>
</evidence>
<evidence type="ECO:0000256" key="15">
    <source>
        <dbReference type="SAM" id="MobiDB-lite"/>
    </source>
</evidence>
<evidence type="ECO:0000256" key="8">
    <source>
        <dbReference type="ARBA" id="ARBA00023002"/>
    </source>
</evidence>
<comment type="cofactor">
    <cofactor evidence="13 14">
        <name>Fe cation</name>
        <dbReference type="ChEBI" id="CHEBI:24875"/>
    </cofactor>
    <text evidence="13 14">Binds 2 iron ions per subunit.</text>
</comment>
<evidence type="ECO:0000256" key="1">
    <source>
        <dbReference type="ARBA" id="ARBA00004496"/>
    </source>
</evidence>
<dbReference type="AlphaFoldDB" id="A0A6J8API9"/>
<evidence type="ECO:0000256" key="13">
    <source>
        <dbReference type="PIRSR" id="PIRSR607828-2"/>
    </source>
</evidence>
<dbReference type="Pfam" id="PF05153">
    <property type="entry name" value="MIOX"/>
    <property type="match status" value="1"/>
</dbReference>